<dbReference type="Pfam" id="PF08240">
    <property type="entry name" value="ADH_N"/>
    <property type="match status" value="1"/>
</dbReference>
<protein>
    <recommendedName>
        <fullName evidence="1">Enoyl reductase (ER) domain-containing protein</fullName>
    </recommendedName>
</protein>
<evidence type="ECO:0000313" key="2">
    <source>
        <dbReference type="EMBL" id="KAB8532575.1"/>
    </source>
</evidence>
<dbReference type="GO" id="GO:0016651">
    <property type="term" value="F:oxidoreductase activity, acting on NAD(P)H"/>
    <property type="evidence" value="ECO:0007669"/>
    <property type="project" value="InterPro"/>
</dbReference>
<dbReference type="PANTHER" id="PTHR45348:SF7">
    <property type="entry name" value="ZINC BINDING OXIDOREDUCTASE, PUTATIVE-RELATED"/>
    <property type="match status" value="1"/>
</dbReference>
<dbReference type="InterPro" id="IPR013149">
    <property type="entry name" value="ADH-like_C"/>
</dbReference>
<dbReference type="InterPro" id="IPR013154">
    <property type="entry name" value="ADH-like_N"/>
</dbReference>
<dbReference type="Pfam" id="PF00107">
    <property type="entry name" value="ADH_zinc_N"/>
    <property type="match status" value="1"/>
</dbReference>
<sequence length="381" mass="41092">MKALVLNAEQKTATVKNIPEPRLAPNEVCVRVEFVALNPVDSLNMFNPLGSTGRVLCSDFAGCIYRIGDEVPNNAGITIGDRVAGFVQGACSINERPGAAADYVVCPWDLVWRIGSGRRLQEAAAVSLCALSAAQALFFRMGLPSPFPWSESAGEEASSSQLSVFIYGATTSVALYAAQLARKSAECSGRQLKLLGTASQKHFGMLKANPYSYDEIIDYRGQKWPEEILKLTDGKGVDYAYDCISEGSTVSNTARTLSSNGSMAIVRSREGGAWTASDLAFEPSHGAVWEGLGENVEYQGMTLPASQDARDFTVAFYKWLSMGNQLETSPVREMPGGLESMNDDGLTLLGSGAMTERNVKSEKTWMKPLSAQKMVYAIPNS</sequence>
<dbReference type="PANTHER" id="PTHR45348">
    <property type="entry name" value="HYPOTHETICAL OXIDOREDUCTASE (EUROFUNG)"/>
    <property type="match status" value="1"/>
</dbReference>
<gene>
    <name evidence="2" type="ORF">FH972_025520</name>
</gene>
<reference evidence="2 3" key="1">
    <citation type="submission" date="2019-06" db="EMBL/GenBank/DDBJ databases">
        <title>A chromosomal-level reference genome of Carpinus fangiana (Coryloideae, Betulaceae).</title>
        <authorList>
            <person name="Yang X."/>
            <person name="Wang Z."/>
            <person name="Zhang L."/>
            <person name="Hao G."/>
            <person name="Liu J."/>
            <person name="Yang Y."/>
        </authorList>
    </citation>
    <scope>NUCLEOTIDE SEQUENCE [LARGE SCALE GENOMIC DNA]</scope>
    <source>
        <strain evidence="2">Cfa_2016G</strain>
        <tissue evidence="2">Leaf</tissue>
    </source>
</reference>
<feature type="domain" description="Enoyl reductase (ER)" evidence="1">
    <location>
        <begin position="8"/>
        <end position="349"/>
    </location>
</feature>
<evidence type="ECO:0000313" key="3">
    <source>
        <dbReference type="Proteomes" id="UP000327013"/>
    </source>
</evidence>
<dbReference type="InterPro" id="IPR011032">
    <property type="entry name" value="GroES-like_sf"/>
</dbReference>
<dbReference type="Proteomes" id="UP000327013">
    <property type="component" value="Unassembled WGS sequence"/>
</dbReference>
<dbReference type="EMBL" id="VIBQ01000057">
    <property type="protein sequence ID" value="KAB8532575.1"/>
    <property type="molecule type" value="Genomic_DNA"/>
</dbReference>
<dbReference type="InterPro" id="IPR020843">
    <property type="entry name" value="ER"/>
</dbReference>
<dbReference type="SUPFAM" id="SSF51735">
    <property type="entry name" value="NAD(P)-binding Rossmann-fold domains"/>
    <property type="match status" value="1"/>
</dbReference>
<dbReference type="CDD" id="cd08249">
    <property type="entry name" value="enoyl_reductase_like"/>
    <property type="match status" value="1"/>
</dbReference>
<dbReference type="AlphaFoldDB" id="A0A5N6L196"/>
<organism evidence="2 3">
    <name type="scientific">Carpinus fangiana</name>
    <dbReference type="NCBI Taxonomy" id="176857"/>
    <lineage>
        <taxon>Eukaryota</taxon>
        <taxon>Viridiplantae</taxon>
        <taxon>Streptophyta</taxon>
        <taxon>Embryophyta</taxon>
        <taxon>Tracheophyta</taxon>
        <taxon>Spermatophyta</taxon>
        <taxon>Magnoliopsida</taxon>
        <taxon>eudicotyledons</taxon>
        <taxon>Gunneridae</taxon>
        <taxon>Pentapetalae</taxon>
        <taxon>rosids</taxon>
        <taxon>fabids</taxon>
        <taxon>Fagales</taxon>
        <taxon>Betulaceae</taxon>
        <taxon>Carpinus</taxon>
    </lineage>
</organism>
<keyword evidence="3" id="KW-1185">Reference proteome</keyword>
<dbReference type="InterPro" id="IPR047122">
    <property type="entry name" value="Trans-enoyl_RdTase-like"/>
</dbReference>
<accession>A0A5N6L196</accession>
<dbReference type="Gene3D" id="3.40.50.720">
    <property type="entry name" value="NAD(P)-binding Rossmann-like Domain"/>
    <property type="match status" value="1"/>
</dbReference>
<name>A0A5N6L196_9ROSI</name>
<dbReference type="InterPro" id="IPR036291">
    <property type="entry name" value="NAD(P)-bd_dom_sf"/>
</dbReference>
<dbReference type="SUPFAM" id="SSF50129">
    <property type="entry name" value="GroES-like"/>
    <property type="match status" value="1"/>
</dbReference>
<dbReference type="OrthoDB" id="9992527at2759"/>
<evidence type="ECO:0000259" key="1">
    <source>
        <dbReference type="SMART" id="SM00829"/>
    </source>
</evidence>
<dbReference type="Gene3D" id="3.90.180.10">
    <property type="entry name" value="Medium-chain alcohol dehydrogenases, catalytic domain"/>
    <property type="match status" value="1"/>
</dbReference>
<proteinExistence type="predicted"/>
<comment type="caution">
    <text evidence="2">The sequence shown here is derived from an EMBL/GenBank/DDBJ whole genome shotgun (WGS) entry which is preliminary data.</text>
</comment>
<dbReference type="SMART" id="SM00829">
    <property type="entry name" value="PKS_ER"/>
    <property type="match status" value="1"/>
</dbReference>